<dbReference type="GO" id="GO:0008237">
    <property type="term" value="F:metallopeptidase activity"/>
    <property type="evidence" value="ECO:0007669"/>
    <property type="project" value="InterPro"/>
</dbReference>
<keyword evidence="3" id="KW-0732">Signal</keyword>
<keyword evidence="2" id="KW-0862">Zinc</keyword>
<proteinExistence type="predicted"/>
<keyword evidence="2" id="KW-0479">Metal-binding</keyword>
<dbReference type="PANTHER" id="PTHR45726:SF3">
    <property type="entry name" value="LEUKOTRIENE A-4 HYDROLASE"/>
    <property type="match status" value="1"/>
</dbReference>
<feature type="active site" description="Proton donor" evidence="1">
    <location>
        <position position="453"/>
    </location>
</feature>
<dbReference type="SUPFAM" id="SSF55486">
    <property type="entry name" value="Metalloproteases ('zincins'), catalytic domain"/>
    <property type="match status" value="1"/>
</dbReference>
<dbReference type="InterPro" id="IPR014782">
    <property type="entry name" value="Peptidase_M1_dom"/>
</dbReference>
<dbReference type="EMBL" id="PISP01000003">
    <property type="protein sequence ID" value="PKD43088.1"/>
    <property type="molecule type" value="Genomic_DNA"/>
</dbReference>
<organism evidence="5 6">
    <name type="scientific">Rhodohalobacter barkolensis</name>
    <dbReference type="NCBI Taxonomy" id="2053187"/>
    <lineage>
        <taxon>Bacteria</taxon>
        <taxon>Pseudomonadati</taxon>
        <taxon>Balneolota</taxon>
        <taxon>Balneolia</taxon>
        <taxon>Balneolales</taxon>
        <taxon>Balneolaceae</taxon>
        <taxon>Rhodohalobacter</taxon>
    </lineage>
</organism>
<feature type="signal peptide" evidence="3">
    <location>
        <begin position="1"/>
        <end position="26"/>
    </location>
</feature>
<evidence type="ECO:0000313" key="6">
    <source>
        <dbReference type="Proteomes" id="UP000233398"/>
    </source>
</evidence>
<name>A0A2N0VG14_9BACT</name>
<reference evidence="5 6" key="1">
    <citation type="submission" date="2017-11" db="EMBL/GenBank/DDBJ databases">
        <title>Rhodohalobacter 15182 sp. nov., isolated from a salt lake.</title>
        <authorList>
            <person name="Han S."/>
        </authorList>
    </citation>
    <scope>NUCLEOTIDE SEQUENCE [LARGE SCALE GENOMIC DNA]</scope>
    <source>
        <strain evidence="5 6">15182</strain>
    </source>
</reference>
<feature type="active site" description="Proton acceptor" evidence="1">
    <location>
        <position position="371"/>
    </location>
</feature>
<dbReference type="AlphaFoldDB" id="A0A2N0VG14"/>
<dbReference type="RefSeq" id="WP_101073562.1">
    <property type="nucleotide sequence ID" value="NZ_PISP01000003.1"/>
</dbReference>
<comment type="caution">
    <text evidence="5">The sequence shown here is derived from an EMBL/GenBank/DDBJ whole genome shotgun (WGS) entry which is preliminary data.</text>
</comment>
<evidence type="ECO:0000259" key="4">
    <source>
        <dbReference type="Pfam" id="PF01433"/>
    </source>
</evidence>
<dbReference type="GO" id="GO:0008270">
    <property type="term" value="F:zinc ion binding"/>
    <property type="evidence" value="ECO:0007669"/>
    <property type="project" value="InterPro"/>
</dbReference>
<evidence type="ECO:0000256" key="3">
    <source>
        <dbReference type="SAM" id="SignalP"/>
    </source>
</evidence>
<protein>
    <submittedName>
        <fullName evidence="5">Peptidase M1</fullName>
    </submittedName>
</protein>
<dbReference type="PANTHER" id="PTHR45726">
    <property type="entry name" value="LEUKOTRIENE A-4 HYDROLASE"/>
    <property type="match status" value="1"/>
</dbReference>
<dbReference type="Gene3D" id="1.10.390.10">
    <property type="entry name" value="Neutral Protease Domain 2"/>
    <property type="match status" value="1"/>
</dbReference>
<dbReference type="Pfam" id="PF01433">
    <property type="entry name" value="Peptidase_M1"/>
    <property type="match status" value="1"/>
</dbReference>
<feature type="domain" description="Peptidase M1 membrane alanine aminopeptidase" evidence="4">
    <location>
        <begin position="358"/>
        <end position="512"/>
    </location>
</feature>
<sequence length="632" mass="73466">MLKIKLVLLLAATLLFTTFLPTNSSAQKAGYWQQAVDYEMDIDFDVETNRYQGHQKLTYHNNSPDTIDRVFYHLFFNAFQPNSMMDKRSRTIADPDRRVRDRIYHYDETEIGYQKIDWIKQNGEEVEFTVKGTIMEVHLNEPIEPGESVVFEMEHEAQVPLQTRRSGRDNAEGVRYSMSQWFPKIAAYDENGWHANPYIGREFYAPFGTFDVKIHIDRDYVVAAGSILQNPEEVGYGYETADMQVNRPSGEKLTWHFQSEDVHDFMWAADPDYTHTTAQVPGGPLLRFFYQKETVAENAPEERQSELLANWEALPEYTVKSFQYMSENYGDYAYDEYITIQGGDGGMEYTMGTLITGNRNLQSLVGVTVHEFVHAWYEGALGNNETKDQWIDEGFTSYASSFITNHLFNDGEGDPMLSRYNGYYRTVEAGIEEPMHIHADHYVTNAAYGMASYTKGAMFLHQLGYVIGDDVLKETLNRFYEEWKFKHPTGYDFLRIAERESGMILDWYYEYWVETTKTIDYEVSSVEDSENGAVATLNRIGLMPMPLDIEVEFTDGSIKHYYIPMRIMWGQKENEFPEVERVVVEDWPWVFPDYELSIDRKPDEISRIEIDPSGRMADIDRSNNVWEQSSDN</sequence>
<dbReference type="OrthoDB" id="9814383at2"/>
<evidence type="ECO:0000256" key="2">
    <source>
        <dbReference type="PIRSR" id="PIRSR634015-3"/>
    </source>
</evidence>
<feature type="binding site" evidence="2">
    <location>
        <position position="370"/>
    </location>
    <ligand>
        <name>Zn(2+)</name>
        <dbReference type="ChEBI" id="CHEBI:29105"/>
        <note>catalytic</note>
    </ligand>
</feature>
<keyword evidence="6" id="KW-1185">Reference proteome</keyword>
<dbReference type="InterPro" id="IPR027268">
    <property type="entry name" value="Peptidase_M4/M1_CTD_sf"/>
</dbReference>
<evidence type="ECO:0000313" key="5">
    <source>
        <dbReference type="EMBL" id="PKD43088.1"/>
    </source>
</evidence>
<dbReference type="CDD" id="cd09604">
    <property type="entry name" value="M1_APN_like"/>
    <property type="match status" value="1"/>
</dbReference>
<comment type="cofactor">
    <cofactor evidence="2">
        <name>Zn(2+)</name>
        <dbReference type="ChEBI" id="CHEBI:29105"/>
    </cofactor>
    <text evidence="2">Binds 1 zinc ion per subunit.</text>
</comment>
<evidence type="ECO:0000256" key="1">
    <source>
        <dbReference type="PIRSR" id="PIRSR634015-1"/>
    </source>
</evidence>
<dbReference type="InterPro" id="IPR034015">
    <property type="entry name" value="M1_LTA4H"/>
</dbReference>
<feature type="binding site" evidence="2">
    <location>
        <position position="393"/>
    </location>
    <ligand>
        <name>Zn(2+)</name>
        <dbReference type="ChEBI" id="CHEBI:29105"/>
        <note>catalytic</note>
    </ligand>
</feature>
<feature type="chain" id="PRO_5014599119" evidence="3">
    <location>
        <begin position="27"/>
        <end position="632"/>
    </location>
</feature>
<gene>
    <name evidence="5" type="ORF">CWD77_10675</name>
</gene>
<feature type="binding site" evidence="2">
    <location>
        <position position="374"/>
    </location>
    <ligand>
        <name>Zn(2+)</name>
        <dbReference type="ChEBI" id="CHEBI:29105"/>
        <note>catalytic</note>
    </ligand>
</feature>
<accession>A0A2N0VG14</accession>
<dbReference type="Proteomes" id="UP000233398">
    <property type="component" value="Unassembled WGS sequence"/>
</dbReference>